<name>A0A2H4VA89_9EURY</name>
<reference evidence="1 2" key="1">
    <citation type="submission" date="2016-10" db="EMBL/GenBank/DDBJ databases">
        <title>Comparative genomics between deep and shallow subseafloor isolates.</title>
        <authorList>
            <person name="Ishii S."/>
            <person name="Miller J.R."/>
            <person name="Sutton G."/>
            <person name="Suzuki S."/>
            <person name="Methe B."/>
            <person name="Inagaki F."/>
            <person name="Imachi H."/>
        </authorList>
    </citation>
    <scope>NUCLEOTIDE SEQUENCE [LARGE SCALE GENOMIC DNA]</scope>
    <source>
        <strain evidence="1 2">MO-MB1</strain>
    </source>
</reference>
<organism evidence="1 2">
    <name type="scientific">Methanobacterium subterraneum</name>
    <dbReference type="NCBI Taxonomy" id="59277"/>
    <lineage>
        <taxon>Archaea</taxon>
        <taxon>Methanobacteriati</taxon>
        <taxon>Methanobacteriota</taxon>
        <taxon>Methanomada group</taxon>
        <taxon>Methanobacteria</taxon>
        <taxon>Methanobacteriales</taxon>
        <taxon>Methanobacteriaceae</taxon>
        <taxon>Methanobacterium</taxon>
    </lineage>
</organism>
<gene>
    <name evidence="1" type="ORF">BK007_02400</name>
</gene>
<accession>A0A2H4VA89</accession>
<evidence type="ECO:0000313" key="2">
    <source>
        <dbReference type="Proteomes" id="UP000232806"/>
    </source>
</evidence>
<dbReference type="Proteomes" id="UP000232806">
    <property type="component" value="Chromosome"/>
</dbReference>
<dbReference type="AlphaFoldDB" id="A0A2H4VA89"/>
<proteinExistence type="predicted"/>
<sequence length="66" mass="7644">MSKKIEPSNGYVKDLLKELEEMSQDQREDFLIQSLDSTFGILRPSCMKVKKLKKDIAGIREKILDD</sequence>
<protein>
    <submittedName>
        <fullName evidence="1">Uncharacterized protein</fullName>
    </submittedName>
</protein>
<evidence type="ECO:0000313" key="1">
    <source>
        <dbReference type="EMBL" id="AUB54980.1"/>
    </source>
</evidence>
<dbReference type="EMBL" id="CP017766">
    <property type="protein sequence ID" value="AUB54980.1"/>
    <property type="molecule type" value="Genomic_DNA"/>
</dbReference>